<dbReference type="AlphaFoldDB" id="A0A0B5FUT2"/>
<accession>A0A0B5FUT2</accession>
<evidence type="ECO:0000313" key="4">
    <source>
        <dbReference type="Proteomes" id="UP000035036"/>
    </source>
</evidence>
<reference evidence="3 4" key="1">
    <citation type="journal article" date="2015" name="Genome Announc.">
        <title>Genomes of Geoalkalibacter ferrihydriticus Z-0531T and Geoalkalibacter subterraneus Red1T, Two Haloalkaliphilic Metal-Reducing Deltaproteobacteria.</title>
        <authorList>
            <person name="Badalamenti J.P."/>
            <person name="Krajmalnik-Brown R."/>
            <person name="Torres C.I."/>
            <person name="Bond D.R."/>
        </authorList>
    </citation>
    <scope>NUCLEOTIDE SEQUENCE [LARGE SCALE GENOMIC DNA]</scope>
    <source>
        <strain evidence="3 4">Red1</strain>
    </source>
</reference>
<organism evidence="3 4">
    <name type="scientific">Geoalkalibacter subterraneus</name>
    <dbReference type="NCBI Taxonomy" id="483547"/>
    <lineage>
        <taxon>Bacteria</taxon>
        <taxon>Pseudomonadati</taxon>
        <taxon>Thermodesulfobacteriota</taxon>
        <taxon>Desulfuromonadia</taxon>
        <taxon>Desulfuromonadales</taxon>
        <taxon>Geoalkalibacteraceae</taxon>
        <taxon>Geoalkalibacter</taxon>
    </lineage>
</organism>
<dbReference type="OrthoDB" id="9991279at2"/>
<feature type="transmembrane region" description="Helical" evidence="1">
    <location>
        <begin position="30"/>
        <end position="54"/>
    </location>
</feature>
<dbReference type="EMBL" id="CP010311">
    <property type="protein sequence ID" value="AJF07376.1"/>
    <property type="molecule type" value="Genomic_DNA"/>
</dbReference>
<evidence type="ECO:0000256" key="2">
    <source>
        <dbReference type="SAM" id="SignalP"/>
    </source>
</evidence>
<name>A0A0B5FUT2_9BACT</name>
<dbReference type="HOGENOM" id="CLU_189842_1_1_7"/>
<gene>
    <name evidence="3" type="ORF">GSUB_13515</name>
</gene>
<evidence type="ECO:0000313" key="3">
    <source>
        <dbReference type="EMBL" id="AJF07376.1"/>
    </source>
</evidence>
<keyword evidence="1" id="KW-0812">Transmembrane</keyword>
<dbReference type="Proteomes" id="UP000035036">
    <property type="component" value="Chromosome"/>
</dbReference>
<keyword evidence="1" id="KW-1133">Transmembrane helix</keyword>
<dbReference type="RefSeq" id="WP_040201267.1">
    <property type="nucleotide sequence ID" value="NZ_CP010311.1"/>
</dbReference>
<keyword evidence="4" id="KW-1185">Reference proteome</keyword>
<keyword evidence="1" id="KW-0472">Membrane</keyword>
<dbReference type="KEGG" id="gsb:GSUB_13515"/>
<feature type="chain" id="PRO_5002103114" evidence="2">
    <location>
        <begin position="21"/>
        <end position="73"/>
    </location>
</feature>
<evidence type="ECO:0000256" key="1">
    <source>
        <dbReference type="SAM" id="Phobius"/>
    </source>
</evidence>
<keyword evidence="2" id="KW-0732">Signal</keyword>
<proteinExistence type="predicted"/>
<protein>
    <submittedName>
        <fullName evidence="3">Uncharacterized protein</fullName>
    </submittedName>
</protein>
<sequence length="73" mass="7402">MKTLHLTIAALLAPSAQAFAASGATEGSGLLTWLFLGFFALIIVAQFVPGLLVIGSVIKGLATSSPAAKHVSH</sequence>
<feature type="signal peptide" evidence="2">
    <location>
        <begin position="1"/>
        <end position="20"/>
    </location>
</feature>